<proteinExistence type="predicted"/>
<dbReference type="Proteomes" id="UP000704712">
    <property type="component" value="Unassembled WGS sequence"/>
</dbReference>
<reference evidence="1" key="1">
    <citation type="submission" date="2020-03" db="EMBL/GenBank/DDBJ databases">
        <title>Hybrid Assembly of Korean Phytophthora infestans isolates.</title>
        <authorList>
            <person name="Prokchorchik M."/>
            <person name="Lee Y."/>
            <person name="Seo J."/>
            <person name="Cho J.-H."/>
            <person name="Park Y.-E."/>
            <person name="Jang D.-C."/>
            <person name="Im J.-S."/>
            <person name="Choi J.-G."/>
            <person name="Park H.-J."/>
            <person name="Lee G.-B."/>
            <person name="Lee Y.-G."/>
            <person name="Hong S.-Y."/>
            <person name="Cho K."/>
            <person name="Sohn K.H."/>
        </authorList>
    </citation>
    <scope>NUCLEOTIDE SEQUENCE</scope>
    <source>
        <strain evidence="1">KR_2_A2</strain>
    </source>
</reference>
<name>A0A8S9U8W4_PHYIN</name>
<evidence type="ECO:0000313" key="2">
    <source>
        <dbReference type="Proteomes" id="UP000704712"/>
    </source>
</evidence>
<accession>A0A8S9U8W4</accession>
<dbReference type="AlphaFoldDB" id="A0A8S9U8W4"/>
<organism evidence="1 2">
    <name type="scientific">Phytophthora infestans</name>
    <name type="common">Potato late blight agent</name>
    <name type="synonym">Botrytis infestans</name>
    <dbReference type="NCBI Taxonomy" id="4787"/>
    <lineage>
        <taxon>Eukaryota</taxon>
        <taxon>Sar</taxon>
        <taxon>Stramenopiles</taxon>
        <taxon>Oomycota</taxon>
        <taxon>Peronosporomycetes</taxon>
        <taxon>Peronosporales</taxon>
        <taxon>Peronosporaceae</taxon>
        <taxon>Phytophthora</taxon>
    </lineage>
</organism>
<comment type="caution">
    <text evidence="1">The sequence shown here is derived from an EMBL/GenBank/DDBJ whole genome shotgun (WGS) entry which is preliminary data.</text>
</comment>
<protein>
    <submittedName>
        <fullName evidence="1">Uncharacterized protein</fullName>
    </submittedName>
</protein>
<sequence>MARHDLPVHEQFVFVYLTPIVKATDGIRRATADRVRTAVTVIASLQAQVRERFGWVSFWYPSSEGTPLALPKDSTMQQDITFDAAAADLQEL</sequence>
<dbReference type="EMBL" id="JAACNO010002256">
    <property type="protein sequence ID" value="KAF4134698.1"/>
    <property type="molecule type" value="Genomic_DNA"/>
</dbReference>
<gene>
    <name evidence="1" type="ORF">GN958_ATG15954</name>
</gene>
<evidence type="ECO:0000313" key="1">
    <source>
        <dbReference type="EMBL" id="KAF4134698.1"/>
    </source>
</evidence>